<dbReference type="Pfam" id="PF16547">
    <property type="entry name" value="BLM10_N"/>
    <property type="match status" value="1"/>
</dbReference>
<keyword evidence="7" id="KW-0234">DNA repair</keyword>
<evidence type="ECO:0000259" key="13">
    <source>
        <dbReference type="Pfam" id="PF23096"/>
    </source>
</evidence>
<dbReference type="eggNOG" id="KOG1851">
    <property type="taxonomic scope" value="Eukaryota"/>
</dbReference>
<keyword evidence="14" id="KW-0647">Proteasome</keyword>
<dbReference type="GO" id="GO:0006281">
    <property type="term" value="P:DNA repair"/>
    <property type="evidence" value="ECO:0007669"/>
    <property type="project" value="UniProtKB-KW"/>
</dbReference>
<dbReference type="InterPro" id="IPR032372">
    <property type="entry name" value="Blm10_N"/>
</dbReference>
<dbReference type="GO" id="GO:0005829">
    <property type="term" value="C:cytosol"/>
    <property type="evidence" value="ECO:0007669"/>
    <property type="project" value="TreeGrafter"/>
</dbReference>
<feature type="domain" description="Proteasome activator complex subunit 4-like HEAT repeat-like" evidence="13">
    <location>
        <begin position="1353"/>
        <end position="1561"/>
    </location>
</feature>
<reference evidence="14 15" key="1">
    <citation type="journal article" date="2013" name="PLoS Genet.">
        <title>The genome and development-dependent transcriptomes of Pyronema confluens: a window into fungal evolution.</title>
        <authorList>
            <person name="Traeger S."/>
            <person name="Altegoer F."/>
            <person name="Freitag M."/>
            <person name="Gabaldon T."/>
            <person name="Kempken F."/>
            <person name="Kumar A."/>
            <person name="Marcet-Houben M."/>
            <person name="Poggeler S."/>
            <person name="Stajich J.E."/>
            <person name="Nowrousian M."/>
        </authorList>
    </citation>
    <scope>NUCLEOTIDE SEQUENCE [LARGE SCALE GENOMIC DNA]</scope>
    <source>
        <strain evidence="15">CBS 100304</strain>
        <tissue evidence="14">Vegetative mycelium</tissue>
    </source>
</reference>
<feature type="domain" description="Proteasome activator complex subunit 4 C-terminal" evidence="10">
    <location>
        <begin position="1858"/>
        <end position="1945"/>
    </location>
</feature>
<dbReference type="OMA" id="ECTQLVP"/>
<evidence type="ECO:0000259" key="11">
    <source>
        <dbReference type="Pfam" id="PF16507"/>
    </source>
</evidence>
<name>U4LCV9_PYROM</name>
<dbReference type="Pfam" id="PF16507">
    <property type="entry name" value="HEAT_PSME4_mid"/>
    <property type="match status" value="1"/>
</dbReference>
<gene>
    <name evidence="14" type="ORF">PCON_07731</name>
</gene>
<evidence type="ECO:0000256" key="7">
    <source>
        <dbReference type="ARBA" id="ARBA00023204"/>
    </source>
</evidence>
<dbReference type="PANTHER" id="PTHR32170:SF3">
    <property type="entry name" value="PROTEASOME ACTIVATOR COMPLEX SUBUNIT 4"/>
    <property type="match status" value="1"/>
</dbReference>
<dbReference type="STRING" id="1076935.U4LCV9"/>
<evidence type="ECO:0000256" key="1">
    <source>
        <dbReference type="ARBA" id="ARBA00004123"/>
    </source>
</evidence>
<feature type="compositionally biased region" description="Basic and acidic residues" evidence="9">
    <location>
        <begin position="911"/>
        <end position="928"/>
    </location>
</feature>
<evidence type="ECO:0000256" key="5">
    <source>
        <dbReference type="ARBA" id="ARBA00022737"/>
    </source>
</evidence>
<proteinExistence type="inferred from homology"/>
<organism evidence="14 15">
    <name type="scientific">Pyronema omphalodes (strain CBS 100304)</name>
    <name type="common">Pyronema confluens</name>
    <dbReference type="NCBI Taxonomy" id="1076935"/>
    <lineage>
        <taxon>Eukaryota</taxon>
        <taxon>Fungi</taxon>
        <taxon>Dikarya</taxon>
        <taxon>Ascomycota</taxon>
        <taxon>Pezizomycotina</taxon>
        <taxon>Pezizomycetes</taxon>
        <taxon>Pezizales</taxon>
        <taxon>Pyronemataceae</taxon>
        <taxon>Pyronema</taxon>
    </lineage>
</organism>
<dbReference type="SUPFAM" id="SSF48371">
    <property type="entry name" value="ARM repeat"/>
    <property type="match status" value="1"/>
</dbReference>
<dbReference type="OrthoDB" id="17907at2759"/>
<evidence type="ECO:0000259" key="10">
    <source>
        <dbReference type="Pfam" id="PF11919"/>
    </source>
</evidence>
<evidence type="ECO:0000259" key="12">
    <source>
        <dbReference type="Pfam" id="PF16547"/>
    </source>
</evidence>
<keyword evidence="4" id="KW-0963">Cytoplasm</keyword>
<comment type="similarity">
    <text evidence="3">Belongs to the BLM10 family.</text>
</comment>
<dbReference type="InterPro" id="IPR032430">
    <property type="entry name" value="Blm10_mid"/>
</dbReference>
<dbReference type="InterPro" id="IPR016024">
    <property type="entry name" value="ARM-type_fold"/>
</dbReference>
<evidence type="ECO:0000256" key="9">
    <source>
        <dbReference type="SAM" id="MobiDB-lite"/>
    </source>
</evidence>
<keyword evidence="8" id="KW-0539">Nucleus</keyword>
<dbReference type="InterPro" id="IPR035309">
    <property type="entry name" value="PSME4"/>
</dbReference>
<dbReference type="GO" id="GO:0005634">
    <property type="term" value="C:nucleus"/>
    <property type="evidence" value="ECO:0007669"/>
    <property type="project" value="UniProtKB-SubCell"/>
</dbReference>
<dbReference type="GO" id="GO:0016504">
    <property type="term" value="F:peptidase activator activity"/>
    <property type="evidence" value="ECO:0007669"/>
    <property type="project" value="InterPro"/>
</dbReference>
<feature type="domain" description="Proteasome activator Blm10 middle HEAT repeats region" evidence="11">
    <location>
        <begin position="373"/>
        <end position="901"/>
    </location>
</feature>
<dbReference type="InterPro" id="IPR055455">
    <property type="entry name" value="HEAT_PSME4"/>
</dbReference>
<dbReference type="Gene3D" id="1.10.287.2210">
    <property type="match status" value="1"/>
</dbReference>
<dbReference type="InterPro" id="IPR021843">
    <property type="entry name" value="PSME4_C"/>
</dbReference>
<evidence type="ECO:0000256" key="4">
    <source>
        <dbReference type="ARBA" id="ARBA00022490"/>
    </source>
</evidence>
<dbReference type="Proteomes" id="UP000018144">
    <property type="component" value="Unassembled WGS sequence"/>
</dbReference>
<feature type="domain" description="Proteasome activator Blm10 N-terminal" evidence="12">
    <location>
        <begin position="20"/>
        <end position="86"/>
    </location>
</feature>
<dbReference type="Pfam" id="PF11919">
    <property type="entry name" value="PSME4_C"/>
    <property type="match status" value="1"/>
</dbReference>
<evidence type="ECO:0000256" key="6">
    <source>
        <dbReference type="ARBA" id="ARBA00022763"/>
    </source>
</evidence>
<protein>
    <submittedName>
        <fullName evidence="14">Similar to Proteasome activator complex subunit 4 acc. no. Q14997</fullName>
    </submittedName>
</protein>
<keyword evidence="5" id="KW-0677">Repeat</keyword>
<evidence type="ECO:0000256" key="8">
    <source>
        <dbReference type="ARBA" id="ARBA00023242"/>
    </source>
</evidence>
<evidence type="ECO:0000313" key="14">
    <source>
        <dbReference type="EMBL" id="CCX29934.1"/>
    </source>
</evidence>
<keyword evidence="15" id="KW-1185">Reference proteome</keyword>
<feature type="region of interest" description="Disordered" evidence="9">
    <location>
        <begin position="909"/>
        <end position="948"/>
    </location>
</feature>
<accession>U4LCV9</accession>
<dbReference type="PANTHER" id="PTHR32170">
    <property type="entry name" value="PROTEASOME ACTIVATOR COMPLEX SUBUNIT 4"/>
    <property type="match status" value="1"/>
</dbReference>
<evidence type="ECO:0000256" key="2">
    <source>
        <dbReference type="ARBA" id="ARBA00004496"/>
    </source>
</evidence>
<evidence type="ECO:0000313" key="15">
    <source>
        <dbReference type="Proteomes" id="UP000018144"/>
    </source>
</evidence>
<feature type="region of interest" description="Disordered" evidence="9">
    <location>
        <begin position="18"/>
        <end position="45"/>
    </location>
</feature>
<sequence>MSKLTDYLIAHLGVNSSDQAGSGATSPGAEWRDDEGDQQSRYRPRTYPYHDYLPYPVEDEAERQAHLNEIVKNLYIAIEARDFTPGAVRWSRELRGWLSLKFDPPRKTRAKLVKLYYELAMSPVLGSAVAERFSNMFMVLTKRKHYLHPGKDLLLDWKPLYKDLLSIVLPSDTGIGYQPTKKSVRMLTRMCSFAQYYFDPESRIEMLEEFLPYFTTSNVERAFIVVGLLNLLMPTGPAPPESPKQQPKYFIPTLFSLWAMVNRSKSFDCSFTDMFSRLARDMLPAVHVPFGKHGIFTAEQSNLMFTSILRLLEIPVGQSTSPYNQTVDFSAGLAGLLDRDQRKNPVAYHIARWIVMSLSQQCLNESDSILSNLEGLIQAVETFFHPSNSGNWTKTLSQLIYYLADFFVMRWNRENSGEMDVPADRRLTPELKDRFVLCLREVTFMGIYAKSHAAMNLSLSTLQNLAFLAPKLILPGALQRIYPAMQGLVEVHRTTSSLRALQVLARTLVTTRGFRCHVTTLLGLALPGIDANDLDKTSHTLSFIQALMYCIPMCDLTREHDGSGSDSYIALQWVGQEVERLEREGADVNIDYDQELTDEQEEAILRSSTSGFGEFIISFLGRIFTLLENLPDTNRVRSNSPEEHVVNTIPSALTPMFAGLSPELYDIALQKVVDFVGSHVIHQARDAMAFICNSLAKTNPEKALKRLLPVLIRNIRSEIDENNAASTRNTGTDVLPRDRGLVWNVVILSMSVVHVGDAVLKYQEDLFDIAAYLTQKCRGIPTFHVSNFIHHLLLNLTGVYVCDHNLTQSRADGKDSGIDSWGKLEDPKNIAIKWHVPSQREIDFAVKLFSSQAEGAVNALVSLTSDEQGGKRDGIGKEWSDEVSRNLVLLRLGISGVSALFDPKWMAGGETADRGKASDEDTEMKDASDGGDSYDNGETGDDEPKTAHRYPAGFAFKSDEDPLYVSMHELRDRIGNTLHRVHVFLTSKQEDDVACFNALYTTYRSWIVDVGIERSAHVVDRITHLYTAEAGIFKVSGLRKCYPRPLIIRRSNLYHHQRLRHNCGARPRTKLDEQLLLDLAESSVSIYTDIRRHAQSAGESATKVIIGARPLVIPHLLKAFEKSIKANDYERMKGAMYTLLYSSLVRSVGRDWRFAPSLIRSFIAASTADKPSIQKLASGAIYHVMDYGRPAEKQYIINETLVRSIAPDEDLLGVIAEKKAKLQKKREWTEQQQASLALELVDLAKNSHWKTAQRAATILVQLGMRFQTLAPKSLLELATMGTIDSHPGLRGIYSGVLVTLFCLVDVRAACLHDSKRYLLEDYHQPNKLTITAQRDDPEWTNRFLSAFSKPEAEYFVDLDYPGWLAWGKEFPAMKANPDEGLTYDETESTARKIIGGCLNREWFSTFFGYLKQEPRDGVQDRFRMASSMLLQFAFNLVRDGASAATFDDLKEETIEALGDGSDKHQHRATAEILGALVLSYRESTKENADKMWEFVFPITKGIFEDGLTPENVSYWISFLHLILAGKDPRRSWPIVEWLISFRLDMSSNAAFKESSKVKLLQQCISESGWHFQGEEPIVKDFLAHLDHPYKGVREAVGGTLGIIYRSRYHPSYNSVEALMNAQTATSVGLPAYQPTAEFTAIMEDVFARLEKWRHERPAGQQSQSSYTSASKTVLLWLETILSSYECTQLTPFFSKYFMREMLHMMDIKEDPELMSLAYHVFRHLPNIPLPANQDHDFISSLIEIGTTSTLWHQRLRVLINMQVLYFRRLFLISSEEQERLFTSVSTMLEDSQLEVRLGAAATLSGMIRCSPVRLREGILQELKKKFTNMLIQNPLPKRTPAGTPSGTPTPDYTKIILVRHAAVLGLGALVQAFPYTSPPPSWLPEVLATLASRAAADPGMVGKSVKQALGEFKKTRQDTWHVDVKAFSTEQLEDLEGVLWKSYFA</sequence>
<evidence type="ECO:0000256" key="3">
    <source>
        <dbReference type="ARBA" id="ARBA00005739"/>
    </source>
</evidence>
<dbReference type="GO" id="GO:0000502">
    <property type="term" value="C:proteasome complex"/>
    <property type="evidence" value="ECO:0007669"/>
    <property type="project" value="UniProtKB-KW"/>
</dbReference>
<dbReference type="EMBL" id="HF935393">
    <property type="protein sequence ID" value="CCX29934.1"/>
    <property type="molecule type" value="Genomic_DNA"/>
</dbReference>
<keyword evidence="6" id="KW-0227">DNA damage</keyword>
<comment type="subcellular location">
    <subcellularLocation>
        <location evidence="2">Cytoplasm</location>
    </subcellularLocation>
    <subcellularLocation>
        <location evidence="1">Nucleus</location>
    </subcellularLocation>
</comment>
<dbReference type="GO" id="GO:0070628">
    <property type="term" value="F:proteasome binding"/>
    <property type="evidence" value="ECO:0007669"/>
    <property type="project" value="InterPro"/>
</dbReference>
<dbReference type="GO" id="GO:0010499">
    <property type="term" value="P:proteasomal ubiquitin-independent protein catabolic process"/>
    <property type="evidence" value="ECO:0007669"/>
    <property type="project" value="TreeGrafter"/>
</dbReference>
<dbReference type="Pfam" id="PF23096">
    <property type="entry name" value="HEAT_PSME4"/>
    <property type="match status" value="1"/>
</dbReference>